<sequence>MIQKEKCIVCDIDGTLCPTKRADQSYADLIPYPAMAAQLRAYKEAGFTIILHTARNMRTHEGNIGLINANTAKFTLAWLDQHQIPYDEIHFGKPWQGRGGFYVDDNTIRPDEFLNLSYEEIQTLLAGCRPQEESP</sequence>
<organism evidence="1 2">
    <name type="scientific">Magnetofaba australis IT-1</name>
    <dbReference type="NCBI Taxonomy" id="1434232"/>
    <lineage>
        <taxon>Bacteria</taxon>
        <taxon>Pseudomonadati</taxon>
        <taxon>Pseudomonadota</taxon>
        <taxon>Magnetococcia</taxon>
        <taxon>Magnetococcales</taxon>
        <taxon>Magnetococcaceae</taxon>
        <taxon>Magnetofaba</taxon>
    </lineage>
</organism>
<gene>
    <name evidence="1" type="ORF">MAIT1_03016</name>
</gene>
<accession>A0A1Y2K6D0</accession>
<evidence type="ECO:0000313" key="1">
    <source>
        <dbReference type="EMBL" id="OSM04908.1"/>
    </source>
</evidence>
<reference evidence="1 2" key="1">
    <citation type="journal article" date="2016" name="BMC Genomics">
        <title>Combined genomic and structural analyses of a cultured magnetotactic bacterium reveals its niche adaptation to a dynamic environment.</title>
        <authorList>
            <person name="Araujo A.C."/>
            <person name="Morillo V."/>
            <person name="Cypriano J."/>
            <person name="Teixeira L.C."/>
            <person name="Leao P."/>
            <person name="Lyra S."/>
            <person name="Almeida L.G."/>
            <person name="Bazylinski D.A."/>
            <person name="Vasconcellos A.T."/>
            <person name="Abreu F."/>
            <person name="Lins U."/>
        </authorList>
    </citation>
    <scope>NUCLEOTIDE SEQUENCE [LARGE SCALE GENOMIC DNA]</scope>
    <source>
        <strain evidence="1 2">IT-1</strain>
    </source>
</reference>
<proteinExistence type="predicted"/>
<dbReference type="GO" id="GO:0016787">
    <property type="term" value="F:hydrolase activity"/>
    <property type="evidence" value="ECO:0007669"/>
    <property type="project" value="UniProtKB-KW"/>
</dbReference>
<dbReference type="STRING" id="1434232.MAIT1_03016"/>
<dbReference type="AlphaFoldDB" id="A0A1Y2K6D0"/>
<name>A0A1Y2K6D0_9PROT</name>
<dbReference type="SUPFAM" id="SSF56784">
    <property type="entry name" value="HAD-like"/>
    <property type="match status" value="1"/>
</dbReference>
<dbReference type="Proteomes" id="UP000194003">
    <property type="component" value="Unassembled WGS sequence"/>
</dbReference>
<protein>
    <submittedName>
        <fullName evidence="1">Putative hydrolase</fullName>
    </submittedName>
</protein>
<dbReference type="OrthoDB" id="5509517at2"/>
<dbReference type="EMBL" id="LVJN01000018">
    <property type="protein sequence ID" value="OSM04908.1"/>
    <property type="molecule type" value="Genomic_DNA"/>
</dbReference>
<keyword evidence="2" id="KW-1185">Reference proteome</keyword>
<dbReference type="Gene3D" id="3.40.50.1000">
    <property type="entry name" value="HAD superfamily/HAD-like"/>
    <property type="match status" value="1"/>
</dbReference>
<comment type="caution">
    <text evidence="1">The sequence shown here is derived from an EMBL/GenBank/DDBJ whole genome shotgun (WGS) entry which is preliminary data.</text>
</comment>
<evidence type="ECO:0000313" key="2">
    <source>
        <dbReference type="Proteomes" id="UP000194003"/>
    </source>
</evidence>
<dbReference type="InterPro" id="IPR023214">
    <property type="entry name" value="HAD_sf"/>
</dbReference>
<keyword evidence="1" id="KW-0378">Hydrolase</keyword>
<dbReference type="InterPro" id="IPR036412">
    <property type="entry name" value="HAD-like_sf"/>
</dbReference>